<dbReference type="EMBL" id="JABSTU010000001">
    <property type="protein sequence ID" value="KAH8040499.1"/>
    <property type="molecule type" value="Genomic_DNA"/>
</dbReference>
<organism evidence="2 3">
    <name type="scientific">Rhipicephalus microplus</name>
    <name type="common">Cattle tick</name>
    <name type="synonym">Boophilus microplus</name>
    <dbReference type="NCBI Taxonomy" id="6941"/>
    <lineage>
        <taxon>Eukaryota</taxon>
        <taxon>Metazoa</taxon>
        <taxon>Ecdysozoa</taxon>
        <taxon>Arthropoda</taxon>
        <taxon>Chelicerata</taxon>
        <taxon>Arachnida</taxon>
        <taxon>Acari</taxon>
        <taxon>Parasitiformes</taxon>
        <taxon>Ixodida</taxon>
        <taxon>Ixodoidea</taxon>
        <taxon>Ixodidae</taxon>
        <taxon>Rhipicephalinae</taxon>
        <taxon>Rhipicephalus</taxon>
        <taxon>Boophilus</taxon>
    </lineage>
</organism>
<evidence type="ECO:0000256" key="1">
    <source>
        <dbReference type="SAM" id="MobiDB-lite"/>
    </source>
</evidence>
<name>A0A9J6F1J0_RHIMP</name>
<gene>
    <name evidence="2" type="ORF">HPB51_011195</name>
</gene>
<protein>
    <submittedName>
        <fullName evidence="2">Uncharacterized protein</fullName>
    </submittedName>
</protein>
<proteinExistence type="predicted"/>
<dbReference type="AlphaFoldDB" id="A0A9J6F1J0"/>
<dbReference type="Proteomes" id="UP000821866">
    <property type="component" value="Chromosome 1"/>
</dbReference>
<feature type="region of interest" description="Disordered" evidence="1">
    <location>
        <begin position="1"/>
        <end position="25"/>
    </location>
</feature>
<reference evidence="2" key="2">
    <citation type="submission" date="2021-09" db="EMBL/GenBank/DDBJ databases">
        <authorList>
            <person name="Jia N."/>
            <person name="Wang J."/>
            <person name="Shi W."/>
            <person name="Du L."/>
            <person name="Sun Y."/>
            <person name="Zhan W."/>
            <person name="Jiang J."/>
            <person name="Wang Q."/>
            <person name="Zhang B."/>
            <person name="Ji P."/>
            <person name="Sakyi L.B."/>
            <person name="Cui X."/>
            <person name="Yuan T."/>
            <person name="Jiang B."/>
            <person name="Yang W."/>
            <person name="Lam T.T.-Y."/>
            <person name="Chang Q."/>
            <person name="Ding S."/>
            <person name="Wang X."/>
            <person name="Zhu J."/>
            <person name="Ruan X."/>
            <person name="Zhao L."/>
            <person name="Wei J."/>
            <person name="Que T."/>
            <person name="Du C."/>
            <person name="Cheng J."/>
            <person name="Dai P."/>
            <person name="Han X."/>
            <person name="Huang E."/>
            <person name="Gao Y."/>
            <person name="Liu J."/>
            <person name="Shao H."/>
            <person name="Ye R."/>
            <person name="Li L."/>
            <person name="Wei W."/>
            <person name="Wang X."/>
            <person name="Wang C."/>
            <person name="Huo Q."/>
            <person name="Li W."/>
            <person name="Guo W."/>
            <person name="Chen H."/>
            <person name="Chen S."/>
            <person name="Zhou L."/>
            <person name="Zhou L."/>
            <person name="Ni X."/>
            <person name="Tian J."/>
            <person name="Zhou Y."/>
            <person name="Sheng Y."/>
            <person name="Liu T."/>
            <person name="Pan Y."/>
            <person name="Xia L."/>
            <person name="Li J."/>
            <person name="Zhao F."/>
            <person name="Cao W."/>
        </authorList>
    </citation>
    <scope>NUCLEOTIDE SEQUENCE</scope>
    <source>
        <strain evidence="2">Rmic-2018</strain>
        <tissue evidence="2">Larvae</tissue>
    </source>
</reference>
<accession>A0A9J6F1J0</accession>
<evidence type="ECO:0000313" key="2">
    <source>
        <dbReference type="EMBL" id="KAH8040499.1"/>
    </source>
</evidence>
<evidence type="ECO:0000313" key="3">
    <source>
        <dbReference type="Proteomes" id="UP000821866"/>
    </source>
</evidence>
<sequence length="342" mass="37345">MDVVAGVRGRGTTRRELLSASGDGVGRALSARAALSSEIAVSQPGAEGTGSRSSSWRSRDSSRAVRSSRRGTPPPPLRHIERERCTLQGLLLLQMATTAIGVIAFPSPVRRDSERKAPGLYARNRVGAQFHRCRWPRSVRPRRCCGFPVPRCGSARESLLEAPDVTTNTVTSGISTPAALFVRVRACHNRCWKTRQMGTETYVAHNARKSSGISDVECLRRLRVPDERAKIYGVGGRRSQQRRRKVGGLGFRSLRPGVRCDAVARIASARPWKYMGDLKSATPCPAHNKGALAAYRHAPWKVDSTHGRSAVVGPVESLEWFRDTSRKLSLFASGVLSVLALS</sequence>
<keyword evidence="3" id="KW-1185">Reference proteome</keyword>
<comment type="caution">
    <text evidence="2">The sequence shown here is derived from an EMBL/GenBank/DDBJ whole genome shotgun (WGS) entry which is preliminary data.</text>
</comment>
<reference evidence="2" key="1">
    <citation type="journal article" date="2020" name="Cell">
        <title>Large-Scale Comparative Analyses of Tick Genomes Elucidate Their Genetic Diversity and Vector Capacities.</title>
        <authorList>
            <consortium name="Tick Genome and Microbiome Consortium (TIGMIC)"/>
            <person name="Jia N."/>
            <person name="Wang J."/>
            <person name="Shi W."/>
            <person name="Du L."/>
            <person name="Sun Y."/>
            <person name="Zhan W."/>
            <person name="Jiang J.F."/>
            <person name="Wang Q."/>
            <person name="Zhang B."/>
            <person name="Ji P."/>
            <person name="Bell-Sakyi L."/>
            <person name="Cui X.M."/>
            <person name="Yuan T.T."/>
            <person name="Jiang B.G."/>
            <person name="Yang W.F."/>
            <person name="Lam T.T."/>
            <person name="Chang Q.C."/>
            <person name="Ding S.J."/>
            <person name="Wang X.J."/>
            <person name="Zhu J.G."/>
            <person name="Ruan X.D."/>
            <person name="Zhao L."/>
            <person name="Wei J.T."/>
            <person name="Ye R.Z."/>
            <person name="Que T.C."/>
            <person name="Du C.H."/>
            <person name="Zhou Y.H."/>
            <person name="Cheng J.X."/>
            <person name="Dai P.F."/>
            <person name="Guo W.B."/>
            <person name="Han X.H."/>
            <person name="Huang E.J."/>
            <person name="Li L.F."/>
            <person name="Wei W."/>
            <person name="Gao Y.C."/>
            <person name="Liu J.Z."/>
            <person name="Shao H.Z."/>
            <person name="Wang X."/>
            <person name="Wang C.C."/>
            <person name="Yang T.C."/>
            <person name="Huo Q.B."/>
            <person name="Li W."/>
            <person name="Chen H.Y."/>
            <person name="Chen S.E."/>
            <person name="Zhou L.G."/>
            <person name="Ni X.B."/>
            <person name="Tian J.H."/>
            <person name="Sheng Y."/>
            <person name="Liu T."/>
            <person name="Pan Y.S."/>
            <person name="Xia L.Y."/>
            <person name="Li J."/>
            <person name="Zhao F."/>
            <person name="Cao W.C."/>
        </authorList>
    </citation>
    <scope>NUCLEOTIDE SEQUENCE</scope>
    <source>
        <strain evidence="2">Rmic-2018</strain>
    </source>
</reference>
<feature type="region of interest" description="Disordered" evidence="1">
    <location>
        <begin position="38"/>
        <end position="81"/>
    </location>
</feature>